<keyword evidence="3" id="KW-1185">Reference proteome</keyword>
<gene>
    <name evidence="2" type="ORF">D4T97_004230</name>
</gene>
<evidence type="ECO:0000313" key="2">
    <source>
        <dbReference type="EMBL" id="RST77684.1"/>
    </source>
</evidence>
<proteinExistence type="predicted"/>
<name>A0A429Y8Q9_9BACI</name>
<dbReference type="EMBL" id="QYTV02000001">
    <property type="protein sequence ID" value="RST77684.1"/>
    <property type="molecule type" value="Genomic_DNA"/>
</dbReference>
<comment type="caution">
    <text evidence="2">The sequence shown here is derived from an EMBL/GenBank/DDBJ whole genome shotgun (WGS) entry which is preliminary data.</text>
</comment>
<organism evidence="2 3">
    <name type="scientific">Siminovitchia acidinfaciens</name>
    <dbReference type="NCBI Taxonomy" id="2321395"/>
    <lineage>
        <taxon>Bacteria</taxon>
        <taxon>Bacillati</taxon>
        <taxon>Bacillota</taxon>
        <taxon>Bacilli</taxon>
        <taxon>Bacillales</taxon>
        <taxon>Bacillaceae</taxon>
        <taxon>Siminovitchia</taxon>
    </lineage>
</organism>
<dbReference type="OrthoDB" id="2735914at2"/>
<evidence type="ECO:0000313" key="3">
    <source>
        <dbReference type="Proteomes" id="UP000287156"/>
    </source>
</evidence>
<reference evidence="2" key="1">
    <citation type="submission" date="2018-12" db="EMBL/GenBank/DDBJ databases">
        <authorList>
            <person name="Sun L."/>
            <person name="Chen Z."/>
        </authorList>
    </citation>
    <scope>NUCLEOTIDE SEQUENCE [LARGE SCALE GENOMIC DNA]</scope>
    <source>
        <strain evidence="2">3-2-2</strain>
    </source>
</reference>
<dbReference type="Proteomes" id="UP000287156">
    <property type="component" value="Unassembled WGS sequence"/>
</dbReference>
<protein>
    <submittedName>
        <fullName evidence="2">Uncharacterized protein</fullName>
    </submittedName>
</protein>
<feature type="region of interest" description="Disordered" evidence="1">
    <location>
        <begin position="42"/>
        <end position="67"/>
    </location>
</feature>
<sequence>MRFEVGEFGLEESRRHRRRELRCECGDVRCDWDWGWDGDCGCEREEHRRHRREEDREDRHHREEDREDRHCRSCICERIRRLEFNERVTLFLKSSSKIENVRFVCFKERECCAEFVKHHEGHDELFLVKCKDIEAIQIKSKH</sequence>
<accession>A0A429Y8Q9</accession>
<dbReference type="RefSeq" id="WP_126047927.1">
    <property type="nucleotide sequence ID" value="NZ_QYTV02000001.1"/>
</dbReference>
<evidence type="ECO:0000256" key="1">
    <source>
        <dbReference type="SAM" id="MobiDB-lite"/>
    </source>
</evidence>
<dbReference type="AlphaFoldDB" id="A0A429Y8Q9"/>